<comment type="caution">
    <text evidence="1">The sequence shown here is derived from an EMBL/GenBank/DDBJ whole genome shotgun (WGS) entry which is preliminary data.</text>
</comment>
<dbReference type="EMBL" id="AEJB01000601">
    <property type="protein sequence ID" value="ELP62597.1"/>
    <property type="molecule type" value="Genomic_DNA"/>
</dbReference>
<gene>
    <name evidence="1" type="ORF">STRTUCAR8_00556</name>
</gene>
<dbReference type="AlphaFoldDB" id="L7EUB8"/>
<name>L7EUB8_STRT8</name>
<proteinExistence type="predicted"/>
<dbReference type="PATRIC" id="fig|698760.3.peg.8458"/>
<reference evidence="1 2" key="1">
    <citation type="journal article" date="2011" name="Plasmid">
        <title>Streptomyces turgidiscabies Car8 contains a modular pathogenicity island that shares virulence genes with other actinobacterial plant pathogens.</title>
        <authorList>
            <person name="Huguet-Tapia J.C."/>
            <person name="Badger J.H."/>
            <person name="Loria R."/>
            <person name="Pettis G.S."/>
        </authorList>
    </citation>
    <scope>NUCLEOTIDE SEQUENCE [LARGE SCALE GENOMIC DNA]</scope>
    <source>
        <strain evidence="1 2">Car8</strain>
    </source>
</reference>
<evidence type="ECO:0000313" key="1">
    <source>
        <dbReference type="EMBL" id="ELP62597.1"/>
    </source>
</evidence>
<keyword evidence="2" id="KW-1185">Reference proteome</keyword>
<dbReference type="Proteomes" id="UP000010931">
    <property type="component" value="Unassembled WGS sequence"/>
</dbReference>
<organism evidence="1 2">
    <name type="scientific">Streptomyces turgidiscabies (strain Car8)</name>
    <dbReference type="NCBI Taxonomy" id="698760"/>
    <lineage>
        <taxon>Bacteria</taxon>
        <taxon>Bacillati</taxon>
        <taxon>Actinomycetota</taxon>
        <taxon>Actinomycetes</taxon>
        <taxon>Kitasatosporales</taxon>
        <taxon>Streptomycetaceae</taxon>
        <taxon>Streptomyces</taxon>
    </lineage>
</organism>
<protein>
    <submittedName>
        <fullName evidence="1">Uncharacterized protein</fullName>
    </submittedName>
</protein>
<sequence length="43" mass="5055">MLCCRTSLFRHTTLQMVKQAKHGWTVNPSAFRLRRSQIPARAR</sequence>
<accession>L7EUB8</accession>
<evidence type="ECO:0000313" key="2">
    <source>
        <dbReference type="Proteomes" id="UP000010931"/>
    </source>
</evidence>